<gene>
    <name evidence="2" type="ORF">B0T10DRAFT_473206</name>
</gene>
<feature type="transmembrane region" description="Helical" evidence="1">
    <location>
        <begin position="180"/>
        <end position="206"/>
    </location>
</feature>
<evidence type="ECO:0000256" key="1">
    <source>
        <dbReference type="SAM" id="Phobius"/>
    </source>
</evidence>
<evidence type="ECO:0008006" key="4">
    <source>
        <dbReference type="Google" id="ProtNLM"/>
    </source>
</evidence>
<evidence type="ECO:0000313" key="3">
    <source>
        <dbReference type="Proteomes" id="UP000777438"/>
    </source>
</evidence>
<keyword evidence="1" id="KW-0812">Transmembrane</keyword>
<protein>
    <recommendedName>
        <fullName evidence="4">Transmembrane protein</fullName>
    </recommendedName>
</protein>
<dbReference type="Proteomes" id="UP000777438">
    <property type="component" value="Unassembled WGS sequence"/>
</dbReference>
<sequence>MLIHVSRYLTRRYYHAPMSHMSGVSYLNDPFFSFFSGARQAWARMSAMGHPVDRPHRTAQTGDKEAIRPFRISQQPRSSCSSLFAPFSRRTKLPGPLLGRRLCSLGRKPKNGSASPVLSHEREMDGAAYRKHAQYEQRKRSPIPAAQIRPLLAAVVVMDGVVCPFPLISLLFFSLLNLCLVSFLSTSSACLVFLSHTVMHACFCLVV</sequence>
<feature type="transmembrane region" description="Helical" evidence="1">
    <location>
        <begin position="148"/>
        <end position="174"/>
    </location>
</feature>
<organism evidence="2 3">
    <name type="scientific">Thelonectria olida</name>
    <dbReference type="NCBI Taxonomy" id="1576542"/>
    <lineage>
        <taxon>Eukaryota</taxon>
        <taxon>Fungi</taxon>
        <taxon>Dikarya</taxon>
        <taxon>Ascomycota</taxon>
        <taxon>Pezizomycotina</taxon>
        <taxon>Sordariomycetes</taxon>
        <taxon>Hypocreomycetidae</taxon>
        <taxon>Hypocreales</taxon>
        <taxon>Nectriaceae</taxon>
        <taxon>Thelonectria</taxon>
    </lineage>
</organism>
<reference evidence="2 3" key="1">
    <citation type="journal article" date="2021" name="Nat. Commun.">
        <title>Genetic determinants of endophytism in the Arabidopsis root mycobiome.</title>
        <authorList>
            <person name="Mesny F."/>
            <person name="Miyauchi S."/>
            <person name="Thiergart T."/>
            <person name="Pickel B."/>
            <person name="Atanasova L."/>
            <person name="Karlsson M."/>
            <person name="Huettel B."/>
            <person name="Barry K.W."/>
            <person name="Haridas S."/>
            <person name="Chen C."/>
            <person name="Bauer D."/>
            <person name="Andreopoulos W."/>
            <person name="Pangilinan J."/>
            <person name="LaButti K."/>
            <person name="Riley R."/>
            <person name="Lipzen A."/>
            <person name="Clum A."/>
            <person name="Drula E."/>
            <person name="Henrissat B."/>
            <person name="Kohler A."/>
            <person name="Grigoriev I.V."/>
            <person name="Martin F.M."/>
            <person name="Hacquard S."/>
        </authorList>
    </citation>
    <scope>NUCLEOTIDE SEQUENCE [LARGE SCALE GENOMIC DNA]</scope>
    <source>
        <strain evidence="2 3">MPI-CAGE-CH-0241</strain>
    </source>
</reference>
<dbReference type="AlphaFoldDB" id="A0A9P8WGR1"/>
<evidence type="ECO:0000313" key="2">
    <source>
        <dbReference type="EMBL" id="KAH6898604.1"/>
    </source>
</evidence>
<accession>A0A9P8WGR1</accession>
<proteinExistence type="predicted"/>
<comment type="caution">
    <text evidence="2">The sequence shown here is derived from an EMBL/GenBank/DDBJ whole genome shotgun (WGS) entry which is preliminary data.</text>
</comment>
<keyword evidence="3" id="KW-1185">Reference proteome</keyword>
<keyword evidence="1" id="KW-0472">Membrane</keyword>
<name>A0A9P8WGR1_9HYPO</name>
<keyword evidence="1" id="KW-1133">Transmembrane helix</keyword>
<dbReference type="EMBL" id="JAGPYM010000002">
    <property type="protein sequence ID" value="KAH6898604.1"/>
    <property type="molecule type" value="Genomic_DNA"/>
</dbReference>